<dbReference type="GO" id="GO:0004609">
    <property type="term" value="F:phosphatidylserine decarboxylase activity"/>
    <property type="evidence" value="ECO:0007669"/>
    <property type="project" value="UniProtKB-EC"/>
</dbReference>
<evidence type="ECO:0000256" key="12">
    <source>
        <dbReference type="ARBA" id="ARBA00024326"/>
    </source>
</evidence>
<gene>
    <name evidence="13" type="ORF">CAI16_08505</name>
</gene>
<dbReference type="NCBIfam" id="TIGR00163">
    <property type="entry name" value="PS_decarb"/>
    <property type="match status" value="1"/>
</dbReference>
<dbReference type="EC" id="4.1.1.65" evidence="3"/>
<evidence type="ECO:0000313" key="14">
    <source>
        <dbReference type="Proteomes" id="UP000256488"/>
    </source>
</evidence>
<evidence type="ECO:0000256" key="8">
    <source>
        <dbReference type="ARBA" id="ARBA00023209"/>
    </source>
</evidence>
<evidence type="ECO:0000256" key="4">
    <source>
        <dbReference type="ARBA" id="ARBA00022516"/>
    </source>
</evidence>
<evidence type="ECO:0000313" key="13">
    <source>
        <dbReference type="EMBL" id="RFA35333.1"/>
    </source>
</evidence>
<comment type="pathway">
    <text evidence="12">Phospholipid metabolism; phosphatidylethanolamine biosynthesis.</text>
</comment>
<protein>
    <recommendedName>
        <fullName evidence="3">phosphatidylserine decarboxylase</fullName>
        <ecNumber evidence="3">4.1.1.65</ecNumber>
    </recommendedName>
</protein>
<keyword evidence="9" id="KW-0456">Lyase</keyword>
<keyword evidence="7" id="KW-0865">Zymogen</keyword>
<dbReference type="Proteomes" id="UP000256488">
    <property type="component" value="Unassembled WGS sequence"/>
</dbReference>
<dbReference type="EMBL" id="NFZX01000014">
    <property type="protein sequence ID" value="RFA35333.1"/>
    <property type="molecule type" value="Genomic_DNA"/>
</dbReference>
<keyword evidence="4" id="KW-0444">Lipid biosynthesis</keyword>
<keyword evidence="10" id="KW-1208">Phospholipid metabolism</keyword>
<comment type="pathway">
    <text evidence="2">Lipid metabolism.</text>
</comment>
<keyword evidence="6" id="KW-0443">Lipid metabolism</keyword>
<dbReference type="GO" id="GO:0006646">
    <property type="term" value="P:phosphatidylethanolamine biosynthetic process"/>
    <property type="evidence" value="ECO:0007669"/>
    <property type="project" value="UniProtKB-UniPathway"/>
</dbReference>
<comment type="caution">
    <text evidence="13">The sequence shown here is derived from an EMBL/GenBank/DDBJ whole genome shotgun (WGS) entry which is preliminary data.</text>
</comment>
<dbReference type="PANTHER" id="PTHR10067">
    <property type="entry name" value="PHOSPHATIDYLSERINE DECARBOXYLASE"/>
    <property type="match status" value="1"/>
</dbReference>
<dbReference type="UniPathway" id="UPA00558"/>
<dbReference type="AlphaFoldDB" id="A0A3E0WT12"/>
<evidence type="ECO:0000256" key="9">
    <source>
        <dbReference type="ARBA" id="ARBA00023239"/>
    </source>
</evidence>
<keyword evidence="8" id="KW-0594">Phospholipid biosynthesis</keyword>
<evidence type="ECO:0000256" key="6">
    <source>
        <dbReference type="ARBA" id="ARBA00023098"/>
    </source>
</evidence>
<accession>A0A3E0WT12</accession>
<dbReference type="InterPro" id="IPR003817">
    <property type="entry name" value="PS_Dcarbxylase"/>
</dbReference>
<evidence type="ECO:0000256" key="7">
    <source>
        <dbReference type="ARBA" id="ARBA00023145"/>
    </source>
</evidence>
<keyword evidence="11" id="KW-0670">Pyruvate</keyword>
<comment type="cofactor">
    <cofactor evidence="1">
        <name>pyruvate</name>
        <dbReference type="ChEBI" id="CHEBI:15361"/>
    </cofactor>
</comment>
<dbReference type="Pfam" id="PF02666">
    <property type="entry name" value="PS_Dcarbxylase"/>
    <property type="match status" value="1"/>
</dbReference>
<reference evidence="13 14" key="1">
    <citation type="submission" date="2017-05" db="EMBL/GenBank/DDBJ databases">
        <title>Virgibacillus sp. AK90 isolated from a saltern of Kakinada, India.</title>
        <authorList>
            <person name="Gupta V."/>
            <person name="Sidhu C."/>
            <person name="Korpole S."/>
            <person name="Pinnaka A.K."/>
        </authorList>
    </citation>
    <scope>NUCLEOTIDE SEQUENCE [LARGE SCALE GENOMIC DNA]</scope>
    <source>
        <strain evidence="13 14">AK90</strain>
    </source>
</reference>
<sequence length="275" mass="31278">MIVSFCKFIYRSDNLLKAWLKLFVELTGNNYVSQLLVRFTSSTWSRMLVPIFAKVYRINQEEMEKSLSEYQSLHQLFTRKLKFGCRSIESQPNCLVSPVDGVISDFGFVQDVEKYPIKNKQIRLEEMLGSKEKANVYRNGKYIILYLSPRHYHRIHSPVDGIIKESWVLGEKSYPVNSIGLKYGNSPLSTNYRRITEIQSELGNIAVVKVGALNVNSVHLTARSDKLGRGEELAYFSFGSTVVLFIERATFQFSPDIAGNNDISFGKSVGVFSNA</sequence>
<dbReference type="NCBIfam" id="NF002853">
    <property type="entry name" value="PRK03140.1"/>
    <property type="match status" value="1"/>
</dbReference>
<keyword evidence="5" id="KW-0210">Decarboxylase</keyword>
<evidence type="ECO:0000256" key="1">
    <source>
        <dbReference type="ARBA" id="ARBA00001928"/>
    </source>
</evidence>
<evidence type="ECO:0000256" key="2">
    <source>
        <dbReference type="ARBA" id="ARBA00005189"/>
    </source>
</evidence>
<evidence type="ECO:0000256" key="10">
    <source>
        <dbReference type="ARBA" id="ARBA00023264"/>
    </source>
</evidence>
<evidence type="ECO:0000256" key="3">
    <source>
        <dbReference type="ARBA" id="ARBA00012243"/>
    </source>
</evidence>
<name>A0A3E0WT12_9BACI</name>
<evidence type="ECO:0000256" key="5">
    <source>
        <dbReference type="ARBA" id="ARBA00022793"/>
    </source>
</evidence>
<proteinExistence type="predicted"/>
<dbReference type="PANTHER" id="PTHR10067:SF6">
    <property type="entry name" value="PHOSPHATIDYLSERINE DECARBOXYLASE PROENZYME, MITOCHONDRIAL"/>
    <property type="match status" value="1"/>
</dbReference>
<organism evidence="13 14">
    <name type="scientific">Virgibacillus dokdonensis</name>
    <dbReference type="NCBI Taxonomy" id="302167"/>
    <lineage>
        <taxon>Bacteria</taxon>
        <taxon>Bacillati</taxon>
        <taxon>Bacillota</taxon>
        <taxon>Bacilli</taxon>
        <taxon>Bacillales</taxon>
        <taxon>Bacillaceae</taxon>
        <taxon>Virgibacillus</taxon>
    </lineage>
</organism>
<evidence type="ECO:0000256" key="11">
    <source>
        <dbReference type="ARBA" id="ARBA00023317"/>
    </source>
</evidence>
<dbReference type="InterPro" id="IPR033177">
    <property type="entry name" value="PSD-B"/>
</dbReference>